<keyword evidence="1" id="KW-0472">Membrane</keyword>
<evidence type="ECO:0000256" key="1">
    <source>
        <dbReference type="SAM" id="Phobius"/>
    </source>
</evidence>
<keyword evidence="1" id="KW-0812">Transmembrane</keyword>
<dbReference type="EMBL" id="JARKHS020002347">
    <property type="protein sequence ID" value="KAK8786833.1"/>
    <property type="molecule type" value="Genomic_DNA"/>
</dbReference>
<keyword evidence="1" id="KW-1133">Transmembrane helix</keyword>
<proteinExistence type="predicted"/>
<dbReference type="Proteomes" id="UP001321473">
    <property type="component" value="Unassembled WGS sequence"/>
</dbReference>
<protein>
    <submittedName>
        <fullName evidence="2">Uncharacterized protein</fullName>
    </submittedName>
</protein>
<gene>
    <name evidence="2" type="ORF">V5799_023391</name>
</gene>
<dbReference type="AlphaFoldDB" id="A0AAQ4FJ97"/>
<sequence length="76" mass="8210">MCKTRSEEEILIEQGSEEELFEVDDTEEFALGAGSITGIVALVLLLLCTVITGAYVIIRYADADLATRLASSSKRA</sequence>
<evidence type="ECO:0000313" key="3">
    <source>
        <dbReference type="Proteomes" id="UP001321473"/>
    </source>
</evidence>
<organism evidence="2 3">
    <name type="scientific">Amblyomma americanum</name>
    <name type="common">Lone star tick</name>
    <dbReference type="NCBI Taxonomy" id="6943"/>
    <lineage>
        <taxon>Eukaryota</taxon>
        <taxon>Metazoa</taxon>
        <taxon>Ecdysozoa</taxon>
        <taxon>Arthropoda</taxon>
        <taxon>Chelicerata</taxon>
        <taxon>Arachnida</taxon>
        <taxon>Acari</taxon>
        <taxon>Parasitiformes</taxon>
        <taxon>Ixodida</taxon>
        <taxon>Ixodoidea</taxon>
        <taxon>Ixodidae</taxon>
        <taxon>Amblyomminae</taxon>
        <taxon>Amblyomma</taxon>
    </lineage>
</organism>
<reference evidence="2 3" key="1">
    <citation type="journal article" date="2023" name="Arcadia Sci">
        <title>De novo assembly of a long-read Amblyomma americanum tick genome.</title>
        <authorList>
            <person name="Chou S."/>
            <person name="Poskanzer K.E."/>
            <person name="Rollins M."/>
            <person name="Thuy-Boun P.S."/>
        </authorList>
    </citation>
    <scope>NUCLEOTIDE SEQUENCE [LARGE SCALE GENOMIC DNA]</scope>
    <source>
        <strain evidence="2">F_SG_1</strain>
        <tissue evidence="2">Salivary glands</tissue>
    </source>
</reference>
<name>A0AAQ4FJ97_AMBAM</name>
<evidence type="ECO:0000313" key="2">
    <source>
        <dbReference type="EMBL" id="KAK8786833.1"/>
    </source>
</evidence>
<keyword evidence="3" id="KW-1185">Reference proteome</keyword>
<feature type="transmembrane region" description="Helical" evidence="1">
    <location>
        <begin position="29"/>
        <end position="58"/>
    </location>
</feature>
<comment type="caution">
    <text evidence="2">The sequence shown here is derived from an EMBL/GenBank/DDBJ whole genome shotgun (WGS) entry which is preliminary data.</text>
</comment>
<accession>A0AAQ4FJ97</accession>